<organism evidence="5 6">
    <name type="scientific">Maritimibacter fusiformis</name>
    <dbReference type="NCBI Taxonomy" id="2603819"/>
    <lineage>
        <taxon>Bacteria</taxon>
        <taxon>Pseudomonadati</taxon>
        <taxon>Pseudomonadota</taxon>
        <taxon>Alphaproteobacteria</taxon>
        <taxon>Rhodobacterales</taxon>
        <taxon>Roseobacteraceae</taxon>
        <taxon>Maritimibacter</taxon>
    </lineage>
</organism>
<dbReference type="Gene3D" id="3.30.1330.60">
    <property type="entry name" value="OmpA-like domain"/>
    <property type="match status" value="1"/>
</dbReference>
<keyword evidence="6" id="KW-1185">Reference proteome</keyword>
<dbReference type="Pfam" id="PF12849">
    <property type="entry name" value="PBP_like_2"/>
    <property type="match status" value="1"/>
</dbReference>
<evidence type="ECO:0000256" key="2">
    <source>
        <dbReference type="PROSITE-ProRule" id="PRU00473"/>
    </source>
</evidence>
<dbReference type="SUPFAM" id="SSF53850">
    <property type="entry name" value="Periplasmic binding protein-like II"/>
    <property type="match status" value="1"/>
</dbReference>
<dbReference type="InterPro" id="IPR006665">
    <property type="entry name" value="OmpA-like"/>
</dbReference>
<dbReference type="InterPro" id="IPR050811">
    <property type="entry name" value="Phosphate_ABC_transporter"/>
</dbReference>
<dbReference type="PANTHER" id="PTHR30570">
    <property type="entry name" value="PERIPLASMIC PHOSPHATE BINDING COMPONENT OF PHOSPHATE ABC TRANSPORTER"/>
    <property type="match status" value="1"/>
</dbReference>
<dbReference type="AlphaFoldDB" id="A0A5D0R7R8"/>
<gene>
    <name evidence="5" type="ORF">FVF75_15705</name>
</gene>
<dbReference type="RefSeq" id="WP_148379725.1">
    <property type="nucleotide sequence ID" value="NZ_VSIY01000015.1"/>
</dbReference>
<dbReference type="CDD" id="cd07185">
    <property type="entry name" value="OmpA_C-like"/>
    <property type="match status" value="1"/>
</dbReference>
<dbReference type="PROSITE" id="PS51123">
    <property type="entry name" value="OMPA_2"/>
    <property type="match status" value="1"/>
</dbReference>
<dbReference type="Proteomes" id="UP000322080">
    <property type="component" value="Unassembled WGS sequence"/>
</dbReference>
<proteinExistence type="predicted"/>
<dbReference type="PANTHER" id="PTHR30570:SF1">
    <property type="entry name" value="PHOSPHATE-BINDING PROTEIN PSTS"/>
    <property type="match status" value="1"/>
</dbReference>
<comment type="caution">
    <text evidence="5">The sequence shown here is derived from an EMBL/GenBank/DDBJ whole genome shotgun (WGS) entry which is preliminary data.</text>
</comment>
<accession>A0A5D0R7R8</accession>
<keyword evidence="1 3" id="KW-0732">Signal</keyword>
<name>A0A5D0R7R8_9RHOB</name>
<dbReference type="SUPFAM" id="SSF103088">
    <property type="entry name" value="OmpA-like"/>
    <property type="match status" value="1"/>
</dbReference>
<evidence type="ECO:0000313" key="6">
    <source>
        <dbReference type="Proteomes" id="UP000322080"/>
    </source>
</evidence>
<dbReference type="Gene3D" id="3.40.190.10">
    <property type="entry name" value="Periplasmic binding protein-like II"/>
    <property type="match status" value="2"/>
</dbReference>
<evidence type="ECO:0000256" key="3">
    <source>
        <dbReference type="SAM" id="SignalP"/>
    </source>
</evidence>
<dbReference type="InterPro" id="IPR024370">
    <property type="entry name" value="PBP_domain"/>
</dbReference>
<evidence type="ECO:0000256" key="1">
    <source>
        <dbReference type="ARBA" id="ARBA00022729"/>
    </source>
</evidence>
<reference evidence="5 6" key="1">
    <citation type="submission" date="2019-08" db="EMBL/GenBank/DDBJ databases">
        <title>Identification of a novel species of the genus Boseongicola.</title>
        <authorList>
            <person name="Zhang X.-Q."/>
        </authorList>
    </citation>
    <scope>NUCLEOTIDE SEQUENCE [LARGE SCALE GENOMIC DNA]</scope>
    <source>
        <strain evidence="5 6">HY14</strain>
    </source>
</reference>
<dbReference type="Pfam" id="PF00691">
    <property type="entry name" value="OmpA"/>
    <property type="match status" value="1"/>
</dbReference>
<sequence length="517" mass="55085">MRNPGAAVLAALFLILAILPARSDDVTLTSRDGEVEITGTLLGYDGEFYRVDTRFGILTVDGSGVNCEGPACPNLGAYVAEFTLSGAQSMGEVLVPSLVEGFALYSGYALGREDLAGIGTLYTLYDSSGAQPAARITIRLTSSDEGFADLLGEETDMVLSLREVTAVERSLAQDAGLGDLAGARQSRVIALDALVPVVSGGNPVRRMSMQDLRAVFSGQITRWSELGGEDAPITIYARDPEYGLGRAFAGLALADASLAPRAVRLSTDRAIADAVARDPFGIGITGFERRGMSEIVTLSGSCGFEVVASRGAAKAGDYPLTVPMYLYLPARRLPKLARDFLGYLRSDSAQLVIRRAGFVDQALDEVPIDVQGQRLANAIRAAGDEIGLDELQRMVALMSQTERLTLTFRFRGGSAALDAPSRSNVTLLASALEAGRFDGRRISFVGFSDGKGDAGQNLRLARRRAEAVRDAVLAETEAFDPQAVTISADAFGEALPMACDDTAWGRHVNRRVEIWVK</sequence>
<dbReference type="InterPro" id="IPR036737">
    <property type="entry name" value="OmpA-like_sf"/>
</dbReference>
<evidence type="ECO:0000259" key="4">
    <source>
        <dbReference type="PROSITE" id="PS51123"/>
    </source>
</evidence>
<keyword evidence="2" id="KW-0472">Membrane</keyword>
<protein>
    <submittedName>
        <fullName evidence="5">OmpA family protein</fullName>
    </submittedName>
</protein>
<feature type="domain" description="OmpA-like" evidence="4">
    <location>
        <begin position="397"/>
        <end position="517"/>
    </location>
</feature>
<evidence type="ECO:0000313" key="5">
    <source>
        <dbReference type="EMBL" id="TYB77700.1"/>
    </source>
</evidence>
<feature type="chain" id="PRO_5022685493" evidence="3">
    <location>
        <begin position="24"/>
        <end position="517"/>
    </location>
</feature>
<dbReference type="EMBL" id="VSIY01000015">
    <property type="protein sequence ID" value="TYB77700.1"/>
    <property type="molecule type" value="Genomic_DNA"/>
</dbReference>
<feature type="signal peptide" evidence="3">
    <location>
        <begin position="1"/>
        <end position="23"/>
    </location>
</feature>
<dbReference type="GO" id="GO:0016020">
    <property type="term" value="C:membrane"/>
    <property type="evidence" value="ECO:0007669"/>
    <property type="project" value="UniProtKB-UniRule"/>
</dbReference>